<dbReference type="Proteomes" id="UP001281003">
    <property type="component" value="Unassembled WGS sequence"/>
</dbReference>
<evidence type="ECO:0000256" key="1">
    <source>
        <dbReference type="SAM" id="MobiDB-lite"/>
    </source>
</evidence>
<organism evidence="2 3">
    <name type="scientific">Sordaria brevicollis</name>
    <dbReference type="NCBI Taxonomy" id="83679"/>
    <lineage>
        <taxon>Eukaryota</taxon>
        <taxon>Fungi</taxon>
        <taxon>Dikarya</taxon>
        <taxon>Ascomycota</taxon>
        <taxon>Pezizomycotina</taxon>
        <taxon>Sordariomycetes</taxon>
        <taxon>Sordariomycetidae</taxon>
        <taxon>Sordariales</taxon>
        <taxon>Sordariaceae</taxon>
        <taxon>Sordaria</taxon>
    </lineage>
</organism>
<reference evidence="2" key="1">
    <citation type="journal article" date="2023" name="Mol. Phylogenet. Evol.">
        <title>Genome-scale phylogeny and comparative genomics of the fungal order Sordariales.</title>
        <authorList>
            <person name="Hensen N."/>
            <person name="Bonometti L."/>
            <person name="Westerberg I."/>
            <person name="Brannstrom I.O."/>
            <person name="Guillou S."/>
            <person name="Cros-Aarteil S."/>
            <person name="Calhoun S."/>
            <person name="Haridas S."/>
            <person name="Kuo A."/>
            <person name="Mondo S."/>
            <person name="Pangilinan J."/>
            <person name="Riley R."/>
            <person name="LaButti K."/>
            <person name="Andreopoulos B."/>
            <person name="Lipzen A."/>
            <person name="Chen C."/>
            <person name="Yan M."/>
            <person name="Daum C."/>
            <person name="Ng V."/>
            <person name="Clum A."/>
            <person name="Steindorff A."/>
            <person name="Ohm R.A."/>
            <person name="Martin F."/>
            <person name="Silar P."/>
            <person name="Natvig D.O."/>
            <person name="Lalanne C."/>
            <person name="Gautier V."/>
            <person name="Ament-Velasquez S.L."/>
            <person name="Kruys A."/>
            <person name="Hutchinson M.I."/>
            <person name="Powell A.J."/>
            <person name="Barry K."/>
            <person name="Miller A.N."/>
            <person name="Grigoriev I.V."/>
            <person name="Debuchy R."/>
            <person name="Gladieux P."/>
            <person name="Hiltunen Thoren M."/>
            <person name="Johannesson H."/>
        </authorList>
    </citation>
    <scope>NUCLEOTIDE SEQUENCE</scope>
    <source>
        <strain evidence="2">FGSC 1904</strain>
    </source>
</reference>
<feature type="region of interest" description="Disordered" evidence="1">
    <location>
        <begin position="312"/>
        <end position="338"/>
    </location>
</feature>
<dbReference type="AlphaFoldDB" id="A0AAE0P137"/>
<reference evidence="2" key="2">
    <citation type="submission" date="2023-07" db="EMBL/GenBank/DDBJ databases">
        <authorList>
            <consortium name="Lawrence Berkeley National Laboratory"/>
            <person name="Haridas S."/>
            <person name="Hensen N."/>
            <person name="Bonometti L."/>
            <person name="Westerberg I."/>
            <person name="Brannstrom I.O."/>
            <person name="Guillou S."/>
            <person name="Cros-Aarteil S."/>
            <person name="Calhoun S."/>
            <person name="Kuo A."/>
            <person name="Mondo S."/>
            <person name="Pangilinan J."/>
            <person name="Riley R."/>
            <person name="LaButti K."/>
            <person name="Andreopoulos B."/>
            <person name="Lipzen A."/>
            <person name="Chen C."/>
            <person name="Yanf M."/>
            <person name="Daum C."/>
            <person name="Ng V."/>
            <person name="Clum A."/>
            <person name="Steindorff A."/>
            <person name="Ohm R."/>
            <person name="Martin F."/>
            <person name="Silar P."/>
            <person name="Natvig D."/>
            <person name="Lalanne C."/>
            <person name="Gautier V."/>
            <person name="Ament-velasquez S.L."/>
            <person name="Kruys A."/>
            <person name="Hutchinson M.I."/>
            <person name="Powell A.J."/>
            <person name="Barry K."/>
            <person name="Miller A.N."/>
            <person name="Grigoriev I.V."/>
            <person name="Debuchy R."/>
            <person name="Gladieux P."/>
            <person name="Thoren M.H."/>
            <person name="Johannesson H."/>
        </authorList>
    </citation>
    <scope>NUCLEOTIDE SEQUENCE</scope>
    <source>
        <strain evidence="2">FGSC 1904</strain>
    </source>
</reference>
<name>A0AAE0P137_SORBR</name>
<keyword evidence="3" id="KW-1185">Reference proteome</keyword>
<protein>
    <submittedName>
        <fullName evidence="2">Uncharacterized protein</fullName>
    </submittedName>
</protein>
<evidence type="ECO:0000313" key="3">
    <source>
        <dbReference type="Proteomes" id="UP001281003"/>
    </source>
</evidence>
<sequence>MSVSTDKTELDKMLAPSIEAIIAKARHEDFAWDRDLLTTHMPLDANTLEVICRVNLPRFVVRRDPSDDVVAFTEYGLERNLNFICQPSGETNAEKSPAILRLTVRQCNSYLNAMKSMRDIFQEAGRNTWSRFKPSMHGEPGNYGLENPTATRFVWVRLTTVVKLQHLNYKGSSTGTVIDVRGLATTLDRAMKSHEGPVSTVPKACITSSPPSTSFLFRKYSKGLIFRFCPDTDSHREFIMKQEKRNFWVNGVENYDPVNGKTADGVLNYEIRVTCKKVGAKAQLVIRFAHKTSMWSTDKVFELQDDTIPELSDTEESLKDLPPRKRTRTVSKYEPATS</sequence>
<comment type="caution">
    <text evidence="2">The sequence shown here is derived from an EMBL/GenBank/DDBJ whole genome shotgun (WGS) entry which is preliminary data.</text>
</comment>
<evidence type="ECO:0000313" key="2">
    <source>
        <dbReference type="EMBL" id="KAK3391408.1"/>
    </source>
</evidence>
<gene>
    <name evidence="2" type="ORF">B0T20DRAFT_446468</name>
</gene>
<dbReference type="EMBL" id="JAUTDP010000013">
    <property type="protein sequence ID" value="KAK3391408.1"/>
    <property type="molecule type" value="Genomic_DNA"/>
</dbReference>
<accession>A0AAE0P137</accession>
<proteinExistence type="predicted"/>